<dbReference type="Gene3D" id="3.30.70.1290">
    <property type="entry name" value="Transposase IS200-like"/>
    <property type="match status" value="1"/>
</dbReference>
<dbReference type="InterPro" id="IPR036515">
    <property type="entry name" value="Transposase_17_sf"/>
</dbReference>
<dbReference type="EMBL" id="JAGQDG010000002">
    <property type="protein sequence ID" value="MBQ0935096.1"/>
    <property type="molecule type" value="Genomic_DNA"/>
</dbReference>
<reference evidence="2 3" key="1">
    <citation type="submission" date="2021-04" db="EMBL/GenBank/DDBJ databases">
        <title>The genome sequence of type strain Ideonella paludis KCTC 32238.</title>
        <authorList>
            <person name="Liu Y."/>
        </authorList>
    </citation>
    <scope>NUCLEOTIDE SEQUENCE [LARGE SCALE GENOMIC DNA]</scope>
    <source>
        <strain evidence="2 3">KCTC 32238</strain>
    </source>
</reference>
<dbReference type="PANTHER" id="PTHR34322:SF2">
    <property type="entry name" value="TRANSPOSASE IS200-LIKE DOMAIN-CONTAINING PROTEIN"/>
    <property type="match status" value="1"/>
</dbReference>
<evidence type="ECO:0000259" key="1">
    <source>
        <dbReference type="SMART" id="SM01321"/>
    </source>
</evidence>
<dbReference type="NCBIfam" id="NF047646">
    <property type="entry name" value="REP_Tyr_transpos"/>
    <property type="match status" value="1"/>
</dbReference>
<name>A0ABS5DVB5_9BURK</name>
<dbReference type="PANTHER" id="PTHR34322">
    <property type="entry name" value="TRANSPOSASE, Y1_TNP DOMAIN-CONTAINING"/>
    <property type="match status" value="1"/>
</dbReference>
<evidence type="ECO:0000313" key="2">
    <source>
        <dbReference type="EMBL" id="MBQ0935096.1"/>
    </source>
</evidence>
<sequence>MSRPLRIEFPGALYHVTARGDRREDIFEDDHDRACLLDVVAQATERFDASVLAYCLMSNHYHFVLQTQQANLSLLMRHINGVYSQAFNRRHHKVGHVFQGRFKAILVDRETYLMEFCRYVELNPVRAGMVPVPEAWPWSSYRAHTGSGEVPAWLDTASLLAFLLGQEPAMGHEVQRAQALYGELVAAGRDAPLWERSLNKQIYLGDDRFVAHMQAQGSPSALRNSSVPRVQRQSARTLADWLAVCPSREEALWRAHVSSGLTMTALAKELGLSVARVSQLIAKAEADSKNTHPSSVPH</sequence>
<proteinExistence type="predicted"/>
<dbReference type="SUPFAM" id="SSF143422">
    <property type="entry name" value="Transposase IS200-like"/>
    <property type="match status" value="1"/>
</dbReference>
<feature type="domain" description="Transposase IS200-like" evidence="1">
    <location>
        <begin position="9"/>
        <end position="123"/>
    </location>
</feature>
<keyword evidence="3" id="KW-1185">Reference proteome</keyword>
<evidence type="ECO:0000313" key="3">
    <source>
        <dbReference type="Proteomes" id="UP000672097"/>
    </source>
</evidence>
<protein>
    <submittedName>
        <fullName evidence="2">Transposase</fullName>
    </submittedName>
</protein>
<organism evidence="2 3">
    <name type="scientific">Ideonella paludis</name>
    <dbReference type="NCBI Taxonomy" id="1233411"/>
    <lineage>
        <taxon>Bacteria</taxon>
        <taxon>Pseudomonadati</taxon>
        <taxon>Pseudomonadota</taxon>
        <taxon>Betaproteobacteria</taxon>
        <taxon>Burkholderiales</taxon>
        <taxon>Sphaerotilaceae</taxon>
        <taxon>Ideonella</taxon>
    </lineage>
</organism>
<dbReference type="InterPro" id="IPR002686">
    <property type="entry name" value="Transposase_17"/>
</dbReference>
<dbReference type="Proteomes" id="UP000672097">
    <property type="component" value="Unassembled WGS sequence"/>
</dbReference>
<dbReference type="SUPFAM" id="SSF88659">
    <property type="entry name" value="Sigma3 and sigma4 domains of RNA polymerase sigma factors"/>
    <property type="match status" value="1"/>
</dbReference>
<dbReference type="RefSeq" id="WP_210807657.1">
    <property type="nucleotide sequence ID" value="NZ_JAGQDG010000002.1"/>
</dbReference>
<dbReference type="SMART" id="SM01321">
    <property type="entry name" value="Y1_Tnp"/>
    <property type="match status" value="1"/>
</dbReference>
<gene>
    <name evidence="2" type="ORF">KAK11_07150</name>
</gene>
<dbReference type="InterPro" id="IPR013324">
    <property type="entry name" value="RNA_pol_sigma_r3/r4-like"/>
</dbReference>
<comment type="caution">
    <text evidence="2">The sequence shown here is derived from an EMBL/GenBank/DDBJ whole genome shotgun (WGS) entry which is preliminary data.</text>
</comment>
<accession>A0ABS5DVB5</accession>
<dbReference type="Pfam" id="PF01797">
    <property type="entry name" value="Y1_Tnp"/>
    <property type="match status" value="1"/>
</dbReference>